<dbReference type="Proteomes" id="UP000005239">
    <property type="component" value="Unassembled WGS sequence"/>
</dbReference>
<dbReference type="FunFam" id="2.30.30.100:FF:000009">
    <property type="entry name" value="U6 snRNA-associated Sm-like protein LSm2"/>
    <property type="match status" value="1"/>
</dbReference>
<keyword evidence="6" id="KW-0747">Spliceosome</keyword>
<evidence type="ECO:0000256" key="12">
    <source>
        <dbReference type="ARBA" id="ARBA00067755"/>
    </source>
</evidence>
<keyword evidence="7" id="KW-0694">RNA-binding</keyword>
<comment type="catalytic activity">
    <reaction evidence="11">
        <text>pretRNA = a 3'-half-tRNA molecule with a 5'-OH end + a 5'-half-tRNA molecule with a 2',3'-cyclic phosphate end + an intron with a 2',3'-cyclic phosphate and a 5'-hydroxyl terminus.</text>
        <dbReference type="EC" id="4.6.1.16"/>
    </reaction>
</comment>
<dbReference type="CDD" id="cd01725">
    <property type="entry name" value="LSm2"/>
    <property type="match status" value="1"/>
</dbReference>
<evidence type="ECO:0000256" key="8">
    <source>
        <dbReference type="ARBA" id="ARBA00023187"/>
    </source>
</evidence>
<dbReference type="CDD" id="cd22363">
    <property type="entry name" value="tRNA-intron_lyase_C"/>
    <property type="match status" value="1"/>
</dbReference>
<dbReference type="EnsemblMetazoa" id="PPA22533.1">
    <property type="protein sequence ID" value="PPA22533.1"/>
    <property type="gene ID" value="WBGene00112087"/>
</dbReference>
<dbReference type="AlphaFoldDB" id="A0A2A6CF50"/>
<evidence type="ECO:0000256" key="14">
    <source>
        <dbReference type="ARBA" id="ARBA00083963"/>
    </source>
</evidence>
<dbReference type="InterPro" id="IPR011856">
    <property type="entry name" value="tRNA_endonuc-like_dom_sf"/>
</dbReference>
<dbReference type="PROSITE" id="PS52002">
    <property type="entry name" value="SM"/>
    <property type="match status" value="1"/>
</dbReference>
<keyword evidence="10" id="KW-0687">Ribonucleoprotein</keyword>
<dbReference type="InterPro" id="IPR016654">
    <property type="entry name" value="U6_snRNA_Lsm2"/>
</dbReference>
<dbReference type="InterPro" id="IPR047575">
    <property type="entry name" value="Sm"/>
</dbReference>
<accession>A0A2A6CF50</accession>
<dbReference type="GO" id="GO:0000398">
    <property type="term" value="P:mRNA splicing, via spliceosome"/>
    <property type="evidence" value="ECO:0000318"/>
    <property type="project" value="GO_Central"/>
</dbReference>
<dbReference type="GO" id="GO:0000213">
    <property type="term" value="F:tRNA-intron lyase activity"/>
    <property type="evidence" value="ECO:0007669"/>
    <property type="project" value="UniProtKB-EC"/>
</dbReference>
<evidence type="ECO:0000256" key="6">
    <source>
        <dbReference type="ARBA" id="ARBA00022728"/>
    </source>
</evidence>
<dbReference type="Gene3D" id="2.30.30.100">
    <property type="match status" value="1"/>
</dbReference>
<dbReference type="InterPro" id="IPR001163">
    <property type="entry name" value="Sm_dom_euk/arc"/>
</dbReference>
<evidence type="ECO:0000256" key="10">
    <source>
        <dbReference type="ARBA" id="ARBA00023274"/>
    </source>
</evidence>
<sequence>MSVDSATNSVTCAPPRVHFVNGSFVVFEKADADLLSNCHRILPDFGSSLEQLGPNSSNSCYSCLLPEQVAVALDNGVITIVRLKRPVTIGNDEVPNEVEKPEIESLVLARKIAVGRKMKNLKRKAQEEGTVQIKKLRLDDVMVTAEELNSALAEISVPLQARNAVQIRTNVSSKLAYESITFPEEFDTLDFRIRKIVFRDLWSRGFYVTSGVRFGCHFLVYKNPPGSVHADFMVRCVDAEADQTSTSMLSFARTANQVCKKSLLAILFFSFFKTLVGKEVVVELKNDLSICGTLHSVDQYLNMKLLDISVTDQERFPHMLSVKNCFIRGSVVRYVHLPAEHVDTQLLQDATRKEIAANKK</sequence>
<comment type="similarity">
    <text evidence="3">Belongs to the tRNA-intron endonuclease family.</text>
</comment>
<dbReference type="GO" id="GO:0005688">
    <property type="term" value="C:U6 snRNP"/>
    <property type="evidence" value="ECO:0000318"/>
    <property type="project" value="GO_Central"/>
</dbReference>
<evidence type="ECO:0000256" key="4">
    <source>
        <dbReference type="ARBA" id="ARBA00012573"/>
    </source>
</evidence>
<evidence type="ECO:0000256" key="9">
    <source>
        <dbReference type="ARBA" id="ARBA00023242"/>
    </source>
</evidence>
<dbReference type="PANTHER" id="PTHR13829:SF2">
    <property type="entry name" value="U6 SNRNA-ASSOCIATED SM-LIKE PROTEIN LSM2"/>
    <property type="match status" value="1"/>
</dbReference>
<evidence type="ECO:0000256" key="1">
    <source>
        <dbReference type="ARBA" id="ARBA00004123"/>
    </source>
</evidence>
<evidence type="ECO:0000313" key="15">
    <source>
        <dbReference type="EnsemblMetazoa" id="PPA22533.1"/>
    </source>
</evidence>
<dbReference type="GO" id="GO:0000932">
    <property type="term" value="C:P-body"/>
    <property type="evidence" value="ECO:0000318"/>
    <property type="project" value="GO_Central"/>
</dbReference>
<keyword evidence="5" id="KW-0507">mRNA processing</keyword>
<evidence type="ECO:0000256" key="13">
    <source>
        <dbReference type="ARBA" id="ARBA00083055"/>
    </source>
</evidence>
<name>A0A2A6CF50_PRIPA</name>
<dbReference type="SMART" id="SM00651">
    <property type="entry name" value="Sm"/>
    <property type="match status" value="1"/>
</dbReference>
<dbReference type="InterPro" id="IPR010920">
    <property type="entry name" value="LSM_dom_sf"/>
</dbReference>
<dbReference type="GO" id="GO:0071013">
    <property type="term" value="C:catalytic step 2 spliceosome"/>
    <property type="evidence" value="ECO:0000318"/>
    <property type="project" value="GO_Central"/>
</dbReference>
<dbReference type="GO" id="GO:0006388">
    <property type="term" value="P:tRNA splicing, via endonucleolytic cleavage and ligation"/>
    <property type="evidence" value="ECO:0007669"/>
    <property type="project" value="InterPro"/>
</dbReference>
<keyword evidence="8" id="KW-0508">mRNA splicing</keyword>
<dbReference type="GO" id="GO:0046540">
    <property type="term" value="C:U4/U6 x U5 tri-snRNP complex"/>
    <property type="evidence" value="ECO:0000318"/>
    <property type="project" value="GO_Central"/>
</dbReference>
<dbReference type="Gene3D" id="3.40.1350.10">
    <property type="match status" value="1"/>
</dbReference>
<evidence type="ECO:0000256" key="3">
    <source>
        <dbReference type="ARBA" id="ARBA00008078"/>
    </source>
</evidence>
<reference evidence="15" key="2">
    <citation type="submission" date="2022-06" db="UniProtKB">
        <authorList>
            <consortium name="EnsemblMetazoa"/>
        </authorList>
    </citation>
    <scope>IDENTIFICATION</scope>
    <source>
        <strain evidence="15">PS312</strain>
    </source>
</reference>
<evidence type="ECO:0000256" key="2">
    <source>
        <dbReference type="ARBA" id="ARBA00006850"/>
    </source>
</evidence>
<dbReference type="EC" id="4.6.1.16" evidence="4"/>
<protein>
    <recommendedName>
        <fullName evidence="12">U6 snRNA-associated Sm-like protein LSm2</fullName>
        <ecNumber evidence="4">4.6.1.16</ecNumber>
    </recommendedName>
    <alternativeName>
        <fullName evidence="13">Protein G7b</fullName>
    </alternativeName>
    <alternativeName>
        <fullName evidence="14">snRNP core Sm-like protein Sm-x5</fullName>
    </alternativeName>
</protein>
<dbReference type="InterPro" id="IPR006677">
    <property type="entry name" value="tRNA_intron_Endonuc_cat-like"/>
</dbReference>
<evidence type="ECO:0000256" key="5">
    <source>
        <dbReference type="ARBA" id="ARBA00022664"/>
    </source>
</evidence>
<proteinExistence type="inferred from homology"/>
<dbReference type="GO" id="GO:0003723">
    <property type="term" value="F:RNA binding"/>
    <property type="evidence" value="ECO:0007669"/>
    <property type="project" value="UniProtKB-KW"/>
</dbReference>
<comment type="similarity">
    <text evidence="2">Belongs to the snRNP Sm proteins family.</text>
</comment>
<organism evidence="15 16">
    <name type="scientific">Pristionchus pacificus</name>
    <name type="common">Parasitic nematode worm</name>
    <dbReference type="NCBI Taxonomy" id="54126"/>
    <lineage>
        <taxon>Eukaryota</taxon>
        <taxon>Metazoa</taxon>
        <taxon>Ecdysozoa</taxon>
        <taxon>Nematoda</taxon>
        <taxon>Chromadorea</taxon>
        <taxon>Rhabditida</taxon>
        <taxon>Rhabditina</taxon>
        <taxon>Diplogasteromorpha</taxon>
        <taxon>Diplogasteroidea</taxon>
        <taxon>Neodiplogasteridae</taxon>
        <taxon>Pristionchus</taxon>
    </lineage>
</organism>
<evidence type="ECO:0000256" key="11">
    <source>
        <dbReference type="ARBA" id="ARBA00034031"/>
    </source>
</evidence>
<dbReference type="SUPFAM" id="SSF53032">
    <property type="entry name" value="tRNA-intron endonuclease catalytic domain-like"/>
    <property type="match status" value="1"/>
</dbReference>
<dbReference type="Pfam" id="PF01974">
    <property type="entry name" value="tRNA_int_endo"/>
    <property type="match status" value="1"/>
</dbReference>
<accession>A0A8R1UEF9</accession>
<reference evidence="16" key="1">
    <citation type="journal article" date="2008" name="Nat. Genet.">
        <title>The Pristionchus pacificus genome provides a unique perspective on nematode lifestyle and parasitism.</title>
        <authorList>
            <person name="Dieterich C."/>
            <person name="Clifton S.W."/>
            <person name="Schuster L.N."/>
            <person name="Chinwalla A."/>
            <person name="Delehaunty K."/>
            <person name="Dinkelacker I."/>
            <person name="Fulton L."/>
            <person name="Fulton R."/>
            <person name="Godfrey J."/>
            <person name="Minx P."/>
            <person name="Mitreva M."/>
            <person name="Roeseler W."/>
            <person name="Tian H."/>
            <person name="Witte H."/>
            <person name="Yang S.P."/>
            <person name="Wilson R.K."/>
            <person name="Sommer R.J."/>
        </authorList>
    </citation>
    <scope>NUCLEOTIDE SEQUENCE [LARGE SCALE GENOMIC DNA]</scope>
    <source>
        <strain evidence="16">PS312</strain>
    </source>
</reference>
<dbReference type="GO" id="GO:1990726">
    <property type="term" value="C:Lsm1-7-Pat1 complex"/>
    <property type="evidence" value="ECO:0000318"/>
    <property type="project" value="GO_Central"/>
</dbReference>
<comment type="subcellular location">
    <subcellularLocation>
        <location evidence="1">Nucleus</location>
    </subcellularLocation>
</comment>
<dbReference type="InterPro" id="IPR036167">
    <property type="entry name" value="tRNA_intron_Endo_cat-like_sf"/>
</dbReference>
<keyword evidence="9" id="KW-0539">Nucleus</keyword>
<keyword evidence="16" id="KW-1185">Reference proteome</keyword>
<evidence type="ECO:0000313" key="16">
    <source>
        <dbReference type="Proteomes" id="UP000005239"/>
    </source>
</evidence>
<dbReference type="Pfam" id="PF01423">
    <property type="entry name" value="LSM"/>
    <property type="match status" value="1"/>
</dbReference>
<dbReference type="SUPFAM" id="SSF50182">
    <property type="entry name" value="Sm-like ribonucleoproteins"/>
    <property type="match status" value="1"/>
</dbReference>
<evidence type="ECO:0000256" key="7">
    <source>
        <dbReference type="ARBA" id="ARBA00022884"/>
    </source>
</evidence>
<gene>
    <name evidence="15" type="primary">WBGene00112087</name>
</gene>
<dbReference type="GO" id="GO:0071011">
    <property type="term" value="C:precatalytic spliceosome"/>
    <property type="evidence" value="ECO:0000318"/>
    <property type="project" value="GO_Central"/>
</dbReference>
<dbReference type="PANTHER" id="PTHR13829">
    <property type="entry name" value="SNRNP CORE PROTEIN FAMILY MEMBER"/>
    <property type="match status" value="1"/>
</dbReference>